<accession>A0A251Q9J9</accession>
<dbReference type="Proteomes" id="UP000006882">
    <property type="component" value="Chromosome G2"/>
</dbReference>
<evidence type="ECO:0000256" key="3">
    <source>
        <dbReference type="ARBA" id="ARBA00008400"/>
    </source>
</evidence>
<keyword evidence="7 12" id="KW-0812">Transmembrane</keyword>
<feature type="transmembrane region" description="Helical" evidence="12">
    <location>
        <begin position="590"/>
        <end position="613"/>
    </location>
</feature>
<evidence type="ECO:0000313" key="15">
    <source>
        <dbReference type="Proteomes" id="UP000006882"/>
    </source>
</evidence>
<feature type="transmembrane region" description="Helical" evidence="12">
    <location>
        <begin position="873"/>
        <end position="893"/>
    </location>
</feature>
<proteinExistence type="inferred from homology"/>
<feature type="transmembrane region" description="Helical" evidence="12">
    <location>
        <begin position="705"/>
        <end position="730"/>
    </location>
</feature>
<dbReference type="GO" id="GO:0006506">
    <property type="term" value="P:GPI anchor biosynthetic process"/>
    <property type="evidence" value="ECO:0000318"/>
    <property type="project" value="GO_Central"/>
</dbReference>
<keyword evidence="11" id="KW-0325">Glycoprotein</keyword>
<evidence type="ECO:0000256" key="4">
    <source>
        <dbReference type="ARBA" id="ARBA00020831"/>
    </source>
</evidence>
<evidence type="ECO:0000256" key="2">
    <source>
        <dbReference type="ARBA" id="ARBA00004687"/>
    </source>
</evidence>
<dbReference type="InterPro" id="IPR037671">
    <property type="entry name" value="PIGN_N"/>
</dbReference>
<keyword evidence="9 12" id="KW-1133">Transmembrane helix</keyword>
<keyword evidence="15" id="KW-1185">Reference proteome</keyword>
<comment type="subcellular location">
    <subcellularLocation>
        <location evidence="1 12">Endoplasmic reticulum membrane</location>
        <topology evidence="1 12">Multi-pass membrane protein</topology>
    </subcellularLocation>
</comment>
<feature type="domain" description="GPI ethanolamine phosphate transferase 1 C-terminal" evidence="13">
    <location>
        <begin position="490"/>
        <end position="610"/>
    </location>
</feature>
<dbReference type="PANTHER" id="PTHR12250">
    <property type="entry name" value="PHOSPHATIDYLINOSITOL GLYCAN, CLASS N"/>
    <property type="match status" value="1"/>
</dbReference>
<comment type="pathway">
    <text evidence="2 12">Glycolipid biosynthesis; glycosylphosphatidylinositol-anchor biosynthesis.</text>
</comment>
<evidence type="ECO:0000256" key="11">
    <source>
        <dbReference type="ARBA" id="ARBA00023180"/>
    </source>
</evidence>
<feature type="transmembrane region" description="Helical" evidence="12">
    <location>
        <begin position="633"/>
        <end position="653"/>
    </location>
</feature>
<gene>
    <name evidence="14" type="ORF">PRUPE_2G019300</name>
</gene>
<dbReference type="InterPro" id="IPR017850">
    <property type="entry name" value="Alkaline_phosphatase_core_sf"/>
</dbReference>
<dbReference type="EMBL" id="CM007652">
    <property type="protein sequence ID" value="ONI20499.1"/>
    <property type="molecule type" value="Genomic_DNA"/>
</dbReference>
<feature type="transmembrane region" description="Helical" evidence="12">
    <location>
        <begin position="32"/>
        <end position="53"/>
    </location>
</feature>
<keyword evidence="10 12" id="KW-0472">Membrane</keyword>
<dbReference type="InterPro" id="IPR007070">
    <property type="entry name" value="GPI_EtnP_transferase_1"/>
</dbReference>
<dbReference type="UniPathway" id="UPA00196"/>
<feature type="transmembrane region" description="Helical" evidence="12">
    <location>
        <begin position="807"/>
        <end position="828"/>
    </location>
</feature>
<comment type="function">
    <text evidence="12">Ethanolamine phosphate transferase involved in glycosylphosphatidylinositol-anchor biosynthesis. Transfers ethanolamine phosphate to the first alpha-1,4-linked mannose of the glycosylphosphatidylinositol precursor of GPI-anchor.</text>
</comment>
<feature type="transmembrane region" description="Helical" evidence="12">
    <location>
        <begin position="500"/>
        <end position="523"/>
    </location>
</feature>
<dbReference type="CDD" id="cd16020">
    <property type="entry name" value="GPI_EPT_1"/>
    <property type="match status" value="1"/>
</dbReference>
<dbReference type="GO" id="GO:0051377">
    <property type="term" value="F:mannose-ethanolamine phosphotransferase activity"/>
    <property type="evidence" value="ECO:0000318"/>
    <property type="project" value="GO_Central"/>
</dbReference>
<evidence type="ECO:0000256" key="1">
    <source>
        <dbReference type="ARBA" id="ARBA00004477"/>
    </source>
</evidence>
<evidence type="ECO:0000256" key="5">
    <source>
        <dbReference type="ARBA" id="ARBA00022502"/>
    </source>
</evidence>
<evidence type="ECO:0000256" key="6">
    <source>
        <dbReference type="ARBA" id="ARBA00022679"/>
    </source>
</evidence>
<evidence type="ECO:0000259" key="13">
    <source>
        <dbReference type="Pfam" id="PF04987"/>
    </source>
</evidence>
<dbReference type="EC" id="2.-.-.-" evidence="12"/>
<dbReference type="FunFam" id="3.40.720.10:FF:000015">
    <property type="entry name" value="GPI ethanolamine phosphate transferase 1"/>
    <property type="match status" value="1"/>
</dbReference>
<dbReference type="AlphaFoldDB" id="A0A251Q9J9"/>
<keyword evidence="5 12" id="KW-0337">GPI-anchor biosynthesis</keyword>
<evidence type="ECO:0000256" key="7">
    <source>
        <dbReference type="ARBA" id="ARBA00022692"/>
    </source>
</evidence>
<dbReference type="Gramene" id="ONI20499">
    <property type="protein sequence ID" value="ONI20499"/>
    <property type="gene ID" value="PRUPE_2G019300"/>
</dbReference>
<evidence type="ECO:0000256" key="10">
    <source>
        <dbReference type="ARBA" id="ARBA00023136"/>
    </source>
</evidence>
<dbReference type="InterPro" id="IPR002591">
    <property type="entry name" value="Phosphodiest/P_Trfase"/>
</dbReference>
<feature type="transmembrane region" description="Helical" evidence="12">
    <location>
        <begin position="768"/>
        <end position="787"/>
    </location>
</feature>
<protein>
    <recommendedName>
        <fullName evidence="4 12">GPI ethanolamine phosphate transferase 1</fullName>
        <ecNumber evidence="12">2.-.-.-</ecNumber>
    </recommendedName>
</protein>
<dbReference type="InterPro" id="IPR017852">
    <property type="entry name" value="GPI_EtnP_transferase_1_C"/>
</dbReference>
<dbReference type="STRING" id="3760.A0A251Q9J9"/>
<evidence type="ECO:0000256" key="12">
    <source>
        <dbReference type="RuleBase" id="RU367138"/>
    </source>
</evidence>
<dbReference type="SUPFAM" id="SSF53649">
    <property type="entry name" value="Alkaline phosphatase-like"/>
    <property type="match status" value="1"/>
</dbReference>
<feature type="domain" description="GPI ethanolamine phosphate transferase 1 C-terminal" evidence="13">
    <location>
        <begin position="628"/>
        <end position="866"/>
    </location>
</feature>
<dbReference type="Gene3D" id="3.40.720.10">
    <property type="entry name" value="Alkaline Phosphatase, subunit A"/>
    <property type="match status" value="1"/>
</dbReference>
<feature type="transmembrane region" description="Helical" evidence="12">
    <location>
        <begin position="840"/>
        <end position="861"/>
    </location>
</feature>
<sequence>MGGGQREVGEGSNVKANAKRRRRTWLKRKEKWLVVLGVVLHAVYMLSIFDIYFKSPIVHGIDLVTPRFKAPAKRLVLLVADGLRAEKFFESDSEVKFRAPFLRSVIEEKGRWGVSHPRPPTESRPGHVSIIAGFYEDPSAVTKGWKANPVEFDSVFNRSRHTFSYGSPDIVPIFCAGLPHTTWNSYPHDFEDFATYCDYYCFFSSPSTLMLTLYQFVCVNADASFLDECSFDQFKGLLNRSKEDPKLKELLLQDNLVVFLHLLGCDSNGHAHRPSSSIYLNNVAVVDSIAERVYNLLEDYYRDNRTSYIFTADHGMHDKGSHGDGHPSNIDTPLVVWGAGVKHPKPVSSSNHSDCGFRFVDEHMHETPTPTEWGLHGIERVDVNQADIAPLMSTLLGLPCPINSVGSLPLDYIDMIKEDEVEAVVANTKRILNQFLWKSQTKQSNSLYFKPFKPLGDYSSLLDKIEDLISIRDYAAARKLSEDLQVLALQGLHYFQTYDWLMLMTVIILGYIGWMTYIVLHVLQSYTSLAGYMFRKEQADHQTDNTRKEHSPPLYHSYTSMTVFLWTQIFSEYRFIKALWKELYGRRINYFAKILATGIFSVFILEFLVARSAYEGNKCWLSICNHDKKQPKFPMLFQLQALLIGLSSVMVSISTSRRTQKQELLALHQITNWSIAGISIVLPLFSANGLLSRLTSLFLGFAPTFLLLSIGYEAVFYGALALTLMAWILVENTFIYSSKVNRLPSSFNNMEDNVILDGRYLQLSDVRIPLIFMVLFNVAFFGTGNFASIASFEISSVYRFITVFSPFLMAALLIFKLFIPFLLVICVFSAITKLNRLPRLGCYFLLILFSDVMTLHFFFLVRNTGSWMEIGNSISHFGIVSAQVVFVLLLFAVTNMYTKDVNIGSADRSSRKAM</sequence>
<evidence type="ECO:0000256" key="9">
    <source>
        <dbReference type="ARBA" id="ARBA00022989"/>
    </source>
</evidence>
<dbReference type="eggNOG" id="KOG2124">
    <property type="taxonomic scope" value="Eukaryota"/>
</dbReference>
<organism evidence="14 15">
    <name type="scientific">Prunus persica</name>
    <name type="common">Peach</name>
    <name type="synonym">Amygdalus persica</name>
    <dbReference type="NCBI Taxonomy" id="3760"/>
    <lineage>
        <taxon>Eukaryota</taxon>
        <taxon>Viridiplantae</taxon>
        <taxon>Streptophyta</taxon>
        <taxon>Embryophyta</taxon>
        <taxon>Tracheophyta</taxon>
        <taxon>Spermatophyta</taxon>
        <taxon>Magnoliopsida</taxon>
        <taxon>eudicotyledons</taxon>
        <taxon>Gunneridae</taxon>
        <taxon>Pentapetalae</taxon>
        <taxon>rosids</taxon>
        <taxon>fabids</taxon>
        <taxon>Rosales</taxon>
        <taxon>Rosaceae</taxon>
        <taxon>Amygdaloideae</taxon>
        <taxon>Amygdaleae</taxon>
        <taxon>Prunus</taxon>
    </lineage>
</organism>
<name>A0A251Q9J9_PRUPE</name>
<comment type="similarity">
    <text evidence="3 12">Belongs to the PIGG/PIGN/PIGO family. PIGN subfamily.</text>
</comment>
<comment type="caution">
    <text evidence="12">Lacks conserved residue(s) required for the propagation of feature annotation.</text>
</comment>
<dbReference type="GO" id="GO:0005789">
    <property type="term" value="C:endoplasmic reticulum membrane"/>
    <property type="evidence" value="ECO:0000318"/>
    <property type="project" value="GO_Central"/>
</dbReference>
<reference evidence="14 15" key="1">
    <citation type="journal article" date="2013" name="Nat. Genet.">
        <title>The high-quality draft genome of peach (Prunus persica) identifies unique patterns of genetic diversity, domestication and genome evolution.</title>
        <authorList>
            <consortium name="International Peach Genome Initiative"/>
            <person name="Verde I."/>
            <person name="Abbott A.G."/>
            <person name="Scalabrin S."/>
            <person name="Jung S."/>
            <person name="Shu S."/>
            <person name="Marroni F."/>
            <person name="Zhebentyayeva T."/>
            <person name="Dettori M.T."/>
            <person name="Grimwood J."/>
            <person name="Cattonaro F."/>
            <person name="Zuccolo A."/>
            <person name="Rossini L."/>
            <person name="Jenkins J."/>
            <person name="Vendramin E."/>
            <person name="Meisel L.A."/>
            <person name="Decroocq V."/>
            <person name="Sosinski B."/>
            <person name="Prochnik S."/>
            <person name="Mitros T."/>
            <person name="Policriti A."/>
            <person name="Cipriani G."/>
            <person name="Dondini L."/>
            <person name="Ficklin S."/>
            <person name="Goodstein D.M."/>
            <person name="Xuan P."/>
            <person name="Del Fabbro C."/>
            <person name="Aramini V."/>
            <person name="Copetti D."/>
            <person name="Gonzalez S."/>
            <person name="Horner D.S."/>
            <person name="Falchi R."/>
            <person name="Lucas S."/>
            <person name="Mica E."/>
            <person name="Maldonado J."/>
            <person name="Lazzari B."/>
            <person name="Bielenberg D."/>
            <person name="Pirona R."/>
            <person name="Miculan M."/>
            <person name="Barakat A."/>
            <person name="Testolin R."/>
            <person name="Stella A."/>
            <person name="Tartarini S."/>
            <person name="Tonutti P."/>
            <person name="Arus P."/>
            <person name="Orellana A."/>
            <person name="Wells C."/>
            <person name="Main D."/>
            <person name="Vizzotto G."/>
            <person name="Silva H."/>
            <person name="Salamini F."/>
            <person name="Schmutz J."/>
            <person name="Morgante M."/>
            <person name="Rokhsar D.S."/>
        </authorList>
    </citation>
    <scope>NUCLEOTIDE SEQUENCE [LARGE SCALE GENOMIC DNA]</scope>
    <source>
        <strain evidence="15">cv. Nemared</strain>
    </source>
</reference>
<dbReference type="Pfam" id="PF01663">
    <property type="entry name" value="Phosphodiest"/>
    <property type="match status" value="1"/>
</dbReference>
<dbReference type="PANTHER" id="PTHR12250:SF0">
    <property type="entry name" value="GPI ETHANOLAMINE PHOSPHATE TRANSFERASE 1"/>
    <property type="match status" value="1"/>
</dbReference>
<evidence type="ECO:0000313" key="14">
    <source>
        <dbReference type="EMBL" id="ONI20499.1"/>
    </source>
</evidence>
<dbReference type="Pfam" id="PF04987">
    <property type="entry name" value="PigN"/>
    <property type="match status" value="2"/>
</dbReference>
<feature type="transmembrane region" description="Helical" evidence="12">
    <location>
        <begin position="665"/>
        <end position="685"/>
    </location>
</feature>
<keyword evidence="8 12" id="KW-0256">Endoplasmic reticulum</keyword>
<evidence type="ECO:0000256" key="8">
    <source>
        <dbReference type="ARBA" id="ARBA00022824"/>
    </source>
</evidence>
<keyword evidence="6 12" id="KW-0808">Transferase</keyword>